<reference evidence="11 12" key="1">
    <citation type="submission" date="2014-04" db="EMBL/GenBank/DDBJ databases">
        <authorList>
            <consortium name="DOE Joint Genome Institute"/>
            <person name="Kuo A."/>
            <person name="Kohler A."/>
            <person name="Nagy L.G."/>
            <person name="Floudas D."/>
            <person name="Copeland A."/>
            <person name="Barry K.W."/>
            <person name="Cichocki N."/>
            <person name="Veneault-Fourrey C."/>
            <person name="LaButti K."/>
            <person name="Lindquist E.A."/>
            <person name="Lipzen A."/>
            <person name="Lundell T."/>
            <person name="Morin E."/>
            <person name="Murat C."/>
            <person name="Sun H."/>
            <person name="Tunlid A."/>
            <person name="Henrissat B."/>
            <person name="Grigoriev I.V."/>
            <person name="Hibbett D.S."/>
            <person name="Martin F."/>
            <person name="Nordberg H.P."/>
            <person name="Cantor M.N."/>
            <person name="Hua S.X."/>
        </authorList>
    </citation>
    <scope>NUCLEOTIDE SEQUENCE [LARGE SCALE GENOMIC DNA]</scope>
    <source>
        <strain evidence="11 12">Foug A</strain>
    </source>
</reference>
<dbReference type="Pfam" id="PF13639">
    <property type="entry name" value="zf-RING_2"/>
    <property type="match status" value="1"/>
</dbReference>
<dbReference type="FunFam" id="3.30.40.10:FF:000728">
    <property type="entry name" value="Unplaced genomic scaffold supercont1.4, whole genome shotgun sequence"/>
    <property type="match status" value="1"/>
</dbReference>
<keyword evidence="6" id="KW-1133">Transmembrane helix</keyword>
<name>A0A0C3EF25_9AGAM</name>
<keyword evidence="5" id="KW-0862">Zinc</keyword>
<evidence type="ECO:0000256" key="9">
    <source>
        <dbReference type="SAM" id="MobiDB-lite"/>
    </source>
</evidence>
<evidence type="ECO:0000256" key="3">
    <source>
        <dbReference type="ARBA" id="ARBA00022723"/>
    </source>
</evidence>
<evidence type="ECO:0000256" key="2">
    <source>
        <dbReference type="ARBA" id="ARBA00022692"/>
    </source>
</evidence>
<dbReference type="HOGENOM" id="CLU_1251322_0_0_1"/>
<keyword evidence="2" id="KW-0812">Transmembrane</keyword>
<keyword evidence="4 8" id="KW-0863">Zinc-finger</keyword>
<sequence length="221" mass="24914">MTTRTTGRTMRMPSWIWMEFLVEDQVQTQQEPPSRPRTWQDRTLNALRFNALRNLRRNRRNESSTADSSSADSVFPRTFLIYVIGGLSPADQPVILGGNLDSFEALWELAEFLGQVKPQTASKEDIERSGLEIIQASSLEEYEKTDRIASNCTEQCLICLDDYAPEDNLRVLTCKHVFHQSCVDKWLETGRNNCPACRSKGVENTSGSSSTTADVSAPTEE</sequence>
<evidence type="ECO:0000313" key="12">
    <source>
        <dbReference type="Proteomes" id="UP000053989"/>
    </source>
</evidence>
<dbReference type="SMART" id="SM00744">
    <property type="entry name" value="RINGv"/>
    <property type="match status" value="1"/>
</dbReference>
<feature type="domain" description="RING-type" evidence="10">
    <location>
        <begin position="156"/>
        <end position="198"/>
    </location>
</feature>
<evidence type="ECO:0000256" key="7">
    <source>
        <dbReference type="ARBA" id="ARBA00023136"/>
    </source>
</evidence>
<evidence type="ECO:0000256" key="6">
    <source>
        <dbReference type="ARBA" id="ARBA00022989"/>
    </source>
</evidence>
<dbReference type="CDD" id="cd16473">
    <property type="entry name" value="RING-H2_RNF103"/>
    <property type="match status" value="1"/>
</dbReference>
<protein>
    <recommendedName>
        <fullName evidence="10">RING-type domain-containing protein</fullName>
    </recommendedName>
</protein>
<reference evidence="12" key="2">
    <citation type="submission" date="2015-01" db="EMBL/GenBank/DDBJ databases">
        <title>Evolutionary Origins and Diversification of the Mycorrhizal Mutualists.</title>
        <authorList>
            <consortium name="DOE Joint Genome Institute"/>
            <consortium name="Mycorrhizal Genomics Consortium"/>
            <person name="Kohler A."/>
            <person name="Kuo A."/>
            <person name="Nagy L.G."/>
            <person name="Floudas D."/>
            <person name="Copeland A."/>
            <person name="Barry K.W."/>
            <person name="Cichocki N."/>
            <person name="Veneault-Fourrey C."/>
            <person name="LaButti K."/>
            <person name="Lindquist E.A."/>
            <person name="Lipzen A."/>
            <person name="Lundell T."/>
            <person name="Morin E."/>
            <person name="Murat C."/>
            <person name="Riley R."/>
            <person name="Ohm R."/>
            <person name="Sun H."/>
            <person name="Tunlid A."/>
            <person name="Henrissat B."/>
            <person name="Grigoriev I.V."/>
            <person name="Hibbett D.S."/>
            <person name="Martin F."/>
        </authorList>
    </citation>
    <scope>NUCLEOTIDE SEQUENCE [LARGE SCALE GENOMIC DNA]</scope>
    <source>
        <strain evidence="12">Foug A</strain>
    </source>
</reference>
<dbReference type="STRING" id="1036808.A0A0C3EF25"/>
<dbReference type="PROSITE" id="PS50089">
    <property type="entry name" value="ZF_RING_2"/>
    <property type="match status" value="1"/>
</dbReference>
<evidence type="ECO:0000256" key="1">
    <source>
        <dbReference type="ARBA" id="ARBA00004167"/>
    </source>
</evidence>
<evidence type="ECO:0000256" key="4">
    <source>
        <dbReference type="ARBA" id="ARBA00022771"/>
    </source>
</evidence>
<dbReference type="InParanoid" id="A0A0C3EF25"/>
<evidence type="ECO:0000313" key="11">
    <source>
        <dbReference type="EMBL" id="KIM66914.1"/>
    </source>
</evidence>
<accession>A0A0C3EF25</accession>
<dbReference type="PANTHER" id="PTHR47168">
    <property type="entry name" value="RING ZINC FINGER DOMAIN SUPERFAMILY PROTEIN-RELATED"/>
    <property type="match status" value="1"/>
</dbReference>
<keyword evidence="12" id="KW-1185">Reference proteome</keyword>
<dbReference type="Gene3D" id="3.30.40.10">
    <property type="entry name" value="Zinc/RING finger domain, C3HC4 (zinc finger)"/>
    <property type="match status" value="1"/>
</dbReference>
<dbReference type="InterPro" id="IPR013083">
    <property type="entry name" value="Znf_RING/FYVE/PHD"/>
</dbReference>
<dbReference type="InterPro" id="IPR051653">
    <property type="entry name" value="E3_ligase_sorting_rcpt"/>
</dbReference>
<keyword evidence="3" id="KW-0479">Metal-binding</keyword>
<proteinExistence type="predicted"/>
<evidence type="ECO:0000259" key="10">
    <source>
        <dbReference type="PROSITE" id="PS50089"/>
    </source>
</evidence>
<evidence type="ECO:0000256" key="5">
    <source>
        <dbReference type="ARBA" id="ARBA00022833"/>
    </source>
</evidence>
<dbReference type="AlphaFoldDB" id="A0A0C3EF25"/>
<dbReference type="SUPFAM" id="SSF57850">
    <property type="entry name" value="RING/U-box"/>
    <property type="match status" value="1"/>
</dbReference>
<dbReference type="PANTHER" id="PTHR47168:SF1">
    <property type="entry name" value="OS02G0798600 PROTEIN"/>
    <property type="match status" value="1"/>
</dbReference>
<dbReference type="InterPro" id="IPR011016">
    <property type="entry name" value="Znf_RING-CH"/>
</dbReference>
<comment type="subcellular location">
    <subcellularLocation>
        <location evidence="1">Membrane</location>
        <topology evidence="1">Single-pass membrane protein</topology>
    </subcellularLocation>
</comment>
<feature type="region of interest" description="Disordered" evidence="9">
    <location>
        <begin position="200"/>
        <end position="221"/>
    </location>
</feature>
<evidence type="ECO:0000256" key="8">
    <source>
        <dbReference type="PROSITE-ProRule" id="PRU00175"/>
    </source>
</evidence>
<dbReference type="GO" id="GO:0008270">
    <property type="term" value="F:zinc ion binding"/>
    <property type="evidence" value="ECO:0007669"/>
    <property type="project" value="UniProtKB-KW"/>
</dbReference>
<gene>
    <name evidence="11" type="ORF">SCLCIDRAFT_260713</name>
</gene>
<keyword evidence="7" id="KW-0472">Membrane</keyword>
<feature type="compositionally biased region" description="Polar residues" evidence="9">
    <location>
        <begin position="202"/>
        <end position="214"/>
    </location>
</feature>
<dbReference type="InterPro" id="IPR001841">
    <property type="entry name" value="Znf_RING"/>
</dbReference>
<dbReference type="GO" id="GO:0016020">
    <property type="term" value="C:membrane"/>
    <property type="evidence" value="ECO:0007669"/>
    <property type="project" value="UniProtKB-SubCell"/>
</dbReference>
<dbReference type="Proteomes" id="UP000053989">
    <property type="component" value="Unassembled WGS sequence"/>
</dbReference>
<organism evidence="11 12">
    <name type="scientific">Scleroderma citrinum Foug A</name>
    <dbReference type="NCBI Taxonomy" id="1036808"/>
    <lineage>
        <taxon>Eukaryota</taxon>
        <taxon>Fungi</taxon>
        <taxon>Dikarya</taxon>
        <taxon>Basidiomycota</taxon>
        <taxon>Agaricomycotina</taxon>
        <taxon>Agaricomycetes</taxon>
        <taxon>Agaricomycetidae</taxon>
        <taxon>Boletales</taxon>
        <taxon>Sclerodermatineae</taxon>
        <taxon>Sclerodermataceae</taxon>
        <taxon>Scleroderma</taxon>
    </lineage>
</organism>
<dbReference type="SMART" id="SM00184">
    <property type="entry name" value="RING"/>
    <property type="match status" value="1"/>
</dbReference>
<dbReference type="OrthoDB" id="8062037at2759"/>
<dbReference type="EMBL" id="KN822015">
    <property type="protein sequence ID" value="KIM66914.1"/>
    <property type="molecule type" value="Genomic_DNA"/>
</dbReference>